<keyword evidence="8" id="KW-0238">DNA-binding</keyword>
<evidence type="ECO:0000256" key="2">
    <source>
        <dbReference type="ARBA" id="ARBA00022741"/>
    </source>
</evidence>
<name>A0A9D1MM99_9FIRM</name>
<reference evidence="11" key="1">
    <citation type="submission" date="2020-10" db="EMBL/GenBank/DDBJ databases">
        <authorList>
            <person name="Gilroy R."/>
        </authorList>
    </citation>
    <scope>NUCLEOTIDE SEQUENCE</scope>
    <source>
        <strain evidence="11">9366</strain>
    </source>
</reference>
<keyword evidence="2" id="KW-0547">Nucleotide-binding</keyword>
<dbReference type="PANTHER" id="PTHR30591">
    <property type="entry name" value="RECBCD ENZYME SUBUNIT RECC"/>
    <property type="match status" value="1"/>
</dbReference>
<protein>
    <submittedName>
        <fullName evidence="11">PD-(D/E)XK nuclease family protein</fullName>
    </submittedName>
</protein>
<dbReference type="Gene3D" id="3.90.320.10">
    <property type="match status" value="1"/>
</dbReference>
<evidence type="ECO:0000256" key="1">
    <source>
        <dbReference type="ARBA" id="ARBA00022722"/>
    </source>
</evidence>
<evidence type="ECO:0000256" key="8">
    <source>
        <dbReference type="ARBA" id="ARBA00023125"/>
    </source>
</evidence>
<evidence type="ECO:0000256" key="9">
    <source>
        <dbReference type="ARBA" id="ARBA00023204"/>
    </source>
</evidence>
<keyword evidence="3" id="KW-0227">DNA damage</keyword>
<dbReference type="InterPro" id="IPR011604">
    <property type="entry name" value="PDDEXK-like_dom_sf"/>
</dbReference>
<dbReference type="InterPro" id="IPR049035">
    <property type="entry name" value="ADDB_N"/>
</dbReference>
<gene>
    <name evidence="11" type="ORF">IAB07_03210</name>
</gene>
<proteinExistence type="predicted"/>
<dbReference type="GO" id="GO:0006310">
    <property type="term" value="P:DNA recombination"/>
    <property type="evidence" value="ECO:0007669"/>
    <property type="project" value="TreeGrafter"/>
</dbReference>
<evidence type="ECO:0000259" key="10">
    <source>
        <dbReference type="PROSITE" id="PS51217"/>
    </source>
</evidence>
<evidence type="ECO:0000313" key="12">
    <source>
        <dbReference type="Proteomes" id="UP000824145"/>
    </source>
</evidence>
<organism evidence="11 12">
    <name type="scientific">Candidatus Caccalectryoclostridium excrementigallinarum</name>
    <dbReference type="NCBI Taxonomy" id="2840710"/>
    <lineage>
        <taxon>Bacteria</taxon>
        <taxon>Bacillati</taxon>
        <taxon>Bacillota</taxon>
        <taxon>Clostridia</taxon>
        <taxon>Christensenellales</taxon>
        <taxon>Christensenellaceae</taxon>
        <taxon>Christensenellaceae incertae sedis</taxon>
        <taxon>Candidatus Caccalectryoclostridium</taxon>
    </lineage>
</organism>
<keyword evidence="9" id="KW-0234">DNA repair</keyword>
<reference evidence="11" key="2">
    <citation type="journal article" date="2021" name="PeerJ">
        <title>Extensive microbial diversity within the chicken gut microbiome revealed by metagenomics and culture.</title>
        <authorList>
            <person name="Gilroy R."/>
            <person name="Ravi A."/>
            <person name="Getino M."/>
            <person name="Pursley I."/>
            <person name="Horton D.L."/>
            <person name="Alikhan N.F."/>
            <person name="Baker D."/>
            <person name="Gharbi K."/>
            <person name="Hall N."/>
            <person name="Watson M."/>
            <person name="Adriaenssens E.M."/>
            <person name="Foster-Nyarko E."/>
            <person name="Jarju S."/>
            <person name="Secka A."/>
            <person name="Antonio M."/>
            <person name="Oren A."/>
            <person name="Chaudhuri R.R."/>
            <person name="La Ragione R."/>
            <person name="Hildebrand F."/>
            <person name="Pallen M.J."/>
        </authorList>
    </citation>
    <scope>NUCLEOTIDE SEQUENCE</scope>
    <source>
        <strain evidence="11">9366</strain>
    </source>
</reference>
<keyword evidence="1" id="KW-0540">Nuclease</keyword>
<dbReference type="GO" id="GO:0004527">
    <property type="term" value="F:exonuclease activity"/>
    <property type="evidence" value="ECO:0007669"/>
    <property type="project" value="UniProtKB-KW"/>
</dbReference>
<dbReference type="GO" id="GO:0003677">
    <property type="term" value="F:DNA binding"/>
    <property type="evidence" value="ECO:0007669"/>
    <property type="project" value="UniProtKB-KW"/>
</dbReference>
<dbReference type="EMBL" id="DVNJ01000017">
    <property type="protein sequence ID" value="HIU62760.1"/>
    <property type="molecule type" value="Genomic_DNA"/>
</dbReference>
<dbReference type="Gene3D" id="3.40.50.300">
    <property type="entry name" value="P-loop containing nucleotide triphosphate hydrolases"/>
    <property type="match status" value="4"/>
</dbReference>
<dbReference type="GO" id="GO:0005524">
    <property type="term" value="F:ATP binding"/>
    <property type="evidence" value="ECO:0007669"/>
    <property type="project" value="UniProtKB-KW"/>
</dbReference>
<dbReference type="AlphaFoldDB" id="A0A9D1MM99"/>
<dbReference type="PANTHER" id="PTHR30591:SF1">
    <property type="entry name" value="RECBCD ENZYME SUBUNIT RECC"/>
    <property type="match status" value="1"/>
</dbReference>
<evidence type="ECO:0000256" key="7">
    <source>
        <dbReference type="ARBA" id="ARBA00022840"/>
    </source>
</evidence>
<dbReference type="GO" id="GO:0006281">
    <property type="term" value="P:DNA repair"/>
    <property type="evidence" value="ECO:0007669"/>
    <property type="project" value="UniProtKB-KW"/>
</dbReference>
<keyword evidence="7" id="KW-0067">ATP-binding</keyword>
<dbReference type="InterPro" id="IPR027417">
    <property type="entry name" value="P-loop_NTPase"/>
</dbReference>
<dbReference type="InterPro" id="IPR011335">
    <property type="entry name" value="Restrct_endonuc-II-like"/>
</dbReference>
<dbReference type="Pfam" id="PF12705">
    <property type="entry name" value="PDDEXK_1"/>
    <property type="match status" value="1"/>
</dbReference>
<evidence type="ECO:0000256" key="6">
    <source>
        <dbReference type="ARBA" id="ARBA00022839"/>
    </source>
</evidence>
<dbReference type="InterPro" id="IPR014017">
    <property type="entry name" value="DNA_helicase_UvrD-like_C"/>
</dbReference>
<keyword evidence="6" id="KW-0269">Exonuclease</keyword>
<keyword evidence="4" id="KW-0378">Hydrolase</keyword>
<keyword evidence="5" id="KW-0347">Helicase</keyword>
<comment type="caution">
    <text evidence="11">The sequence shown here is derived from an EMBL/GenBank/DDBJ whole genome shotgun (WGS) entry which is preliminary data.</text>
</comment>
<evidence type="ECO:0000256" key="5">
    <source>
        <dbReference type="ARBA" id="ARBA00022806"/>
    </source>
</evidence>
<dbReference type="PROSITE" id="PS51217">
    <property type="entry name" value="UVRD_HELICASE_CTER"/>
    <property type="match status" value="1"/>
</dbReference>
<feature type="domain" description="UvrD-like helicase C-terminal" evidence="10">
    <location>
        <begin position="253"/>
        <end position="530"/>
    </location>
</feature>
<evidence type="ECO:0000313" key="11">
    <source>
        <dbReference type="EMBL" id="HIU62760.1"/>
    </source>
</evidence>
<dbReference type="Proteomes" id="UP000824145">
    <property type="component" value="Unassembled WGS sequence"/>
</dbReference>
<evidence type="ECO:0000256" key="3">
    <source>
        <dbReference type="ARBA" id="ARBA00022763"/>
    </source>
</evidence>
<dbReference type="SUPFAM" id="SSF52980">
    <property type="entry name" value="Restriction endonuclease-like"/>
    <property type="match status" value="1"/>
</dbReference>
<sequence length="1071" mass="117321">MFELILSDCLTSRPVTDALKKNYRRGTRHLVIVPDRFTLSYERAILRELSLKGTFDIEVASFSRLADNAMESEGTGCLDSLSEVMLLRKVIERNRDKLKCFAGSAARAGFCSEMYAVLSQVRASGVSLAALKEAAVKLKGKTALKTEDIVLLYGEYMAALGGMEDNQSKLEVLLERVKEGSWRDAHVYISDFTGFTAVEEDIVSALAQNSLSLTMCLPADRSAPNAGIYPLGTLARLTQAAKQAGIKTEVRECRLLKGDLAVLGANLFGYGGKKFTSDGSVFLFSSPTAESEIRWVARQIKGAVTDKGRRYRDFAVVCCDRTEYVGVVDKVFADFGIPVYFDSKSPLAATAGARLLQSGINAVLYGKNRRDVLEFVKCPLTGVAADDADAFENYLLHAGADRSAFDRPFEIELEDMAQAESVRARLMRLLAPLAVFGRTRAAAEEYSKAVTDFFNGCDFVKNNAALVSRLQESDPAQAMVNDQSVAELAAIVTAAEEVFGEDKISPKVYAEVLSSAIEARQVSTVPLSLDCVYVGQVGESRYENCKYMFVVGASLGKLPAESADTGLLSDSDCAEWGRFDAPVHPNARERGLGYKLSALMTLLKPEKKLYVSYCTSDKAGNKTQPSAAMNEIASLLGLKINFFREMPEAIVSRAALARYLGGAGNAKGALISFVGLKRDNIDVLSREDLNALYSYVSEKFGAEYVRNLTEGKRLPFDGGDLSAEVFSGGYASASALERYAACPFLYFMDYVIKAKEREEARLNARDTGTLLHAVLEKFFGDNKQSESWEEGLREKVRSAFDEMLNGEEFSYLKSLPGMRSELERLFERAVFIIGSLTEKMKAGSFRPDATEVRFGFEDGGIPAVTVSAAGRKIKLRGVIDRVDRWGDHVLVVDYKSKKASSLDFSPIKVAKGERIQTFLYLIALLAADKRLKPAGVFYLPLGNDYVSGKDAEERYRYTGFVSSEPEVAKALDPGGTGALYPCKKTAKGLKATKGGTLLSEKGFYKYCEYVLKSISRSLEEMKDGFIMPSPASENICKYCAFKNVCASAGENVRGEKYEDPHIAGEAEDGME</sequence>
<accession>A0A9D1MM99</accession>
<dbReference type="InterPro" id="IPR038726">
    <property type="entry name" value="PDDEXK_AddAB-type"/>
</dbReference>
<evidence type="ECO:0000256" key="4">
    <source>
        <dbReference type="ARBA" id="ARBA00022801"/>
    </source>
</evidence>
<dbReference type="SUPFAM" id="SSF52540">
    <property type="entry name" value="P-loop containing nucleoside triphosphate hydrolases"/>
    <property type="match status" value="1"/>
</dbReference>
<dbReference type="GO" id="GO:0004386">
    <property type="term" value="F:helicase activity"/>
    <property type="evidence" value="ECO:0007669"/>
    <property type="project" value="UniProtKB-KW"/>
</dbReference>
<dbReference type="Pfam" id="PF21445">
    <property type="entry name" value="ADDB_N"/>
    <property type="match status" value="1"/>
</dbReference>